<evidence type="ECO:0000313" key="1">
    <source>
        <dbReference type="EMBL" id="EDQ93061.1"/>
    </source>
</evidence>
<dbReference type="InterPro" id="IPR027961">
    <property type="entry name" value="DUF4442"/>
</dbReference>
<name>A9UQK4_MONBE</name>
<evidence type="ECO:0008006" key="3">
    <source>
        <dbReference type="Google" id="ProtNLM"/>
    </source>
</evidence>
<sequence length="237" mass="25928">MLRWALKPLDNLMLASASLIGTAMVTPRILLNLSSMPAQQALSKMEVWRACAAAPLGTYAFLGLVHAAAPYTASVQPILTRMDEVEAEGYIVEQPWLRNPFNSVHAVALTNLGEYVSGIIVTSVMEQRTLQHPDLAWRGIVTALGTTYHKKARGKIRAVATPAPLPTTVGLHDYTVCICPGTCLHVFPLLQNRLQIGSSLPRTDQVESLLYNSANELVATTTAQWTINVSEKRLKKQ</sequence>
<dbReference type="KEGG" id="mbr:MONBRDRAFT_22436"/>
<dbReference type="Pfam" id="PF14539">
    <property type="entry name" value="DUF4442"/>
    <property type="match status" value="1"/>
</dbReference>
<dbReference type="EMBL" id="CH991543">
    <property type="protein sequence ID" value="EDQ93061.1"/>
    <property type="molecule type" value="Genomic_DNA"/>
</dbReference>
<dbReference type="GeneID" id="5887332"/>
<gene>
    <name evidence="1" type="ORF">MONBRDRAFT_22436</name>
</gene>
<keyword evidence="2" id="KW-1185">Reference proteome</keyword>
<dbReference type="Gene3D" id="3.10.129.10">
    <property type="entry name" value="Hotdog Thioesterase"/>
    <property type="match status" value="1"/>
</dbReference>
<proteinExistence type="predicted"/>
<dbReference type="InterPro" id="IPR029069">
    <property type="entry name" value="HotDog_dom_sf"/>
</dbReference>
<protein>
    <recommendedName>
        <fullName evidence="3">DUF4442 domain-containing protein</fullName>
    </recommendedName>
</protein>
<organism evidence="1 2">
    <name type="scientific">Monosiga brevicollis</name>
    <name type="common">Choanoflagellate</name>
    <dbReference type="NCBI Taxonomy" id="81824"/>
    <lineage>
        <taxon>Eukaryota</taxon>
        <taxon>Choanoflagellata</taxon>
        <taxon>Craspedida</taxon>
        <taxon>Salpingoecidae</taxon>
        <taxon>Monosiga</taxon>
    </lineage>
</organism>
<dbReference type="eggNOG" id="ENOG502S7PE">
    <property type="taxonomic scope" value="Eukaryota"/>
</dbReference>
<dbReference type="Proteomes" id="UP000001357">
    <property type="component" value="Unassembled WGS sequence"/>
</dbReference>
<evidence type="ECO:0000313" key="2">
    <source>
        <dbReference type="Proteomes" id="UP000001357"/>
    </source>
</evidence>
<accession>A9UQK4</accession>
<dbReference type="AlphaFoldDB" id="A9UQK4"/>
<dbReference type="SUPFAM" id="SSF54637">
    <property type="entry name" value="Thioesterase/thiol ester dehydrase-isomerase"/>
    <property type="match status" value="1"/>
</dbReference>
<dbReference type="OMA" id="FTADITM"/>
<reference evidence="1 2" key="1">
    <citation type="journal article" date="2008" name="Nature">
        <title>The genome of the choanoflagellate Monosiga brevicollis and the origin of metazoans.</title>
        <authorList>
            <consortium name="JGI Sequencing"/>
            <person name="King N."/>
            <person name="Westbrook M.J."/>
            <person name="Young S.L."/>
            <person name="Kuo A."/>
            <person name="Abedin M."/>
            <person name="Chapman J."/>
            <person name="Fairclough S."/>
            <person name="Hellsten U."/>
            <person name="Isogai Y."/>
            <person name="Letunic I."/>
            <person name="Marr M."/>
            <person name="Pincus D."/>
            <person name="Putnam N."/>
            <person name="Rokas A."/>
            <person name="Wright K.J."/>
            <person name="Zuzow R."/>
            <person name="Dirks W."/>
            <person name="Good M."/>
            <person name="Goodstein D."/>
            <person name="Lemons D."/>
            <person name="Li W."/>
            <person name="Lyons J.B."/>
            <person name="Morris A."/>
            <person name="Nichols S."/>
            <person name="Richter D.J."/>
            <person name="Salamov A."/>
            <person name="Bork P."/>
            <person name="Lim W.A."/>
            <person name="Manning G."/>
            <person name="Miller W.T."/>
            <person name="McGinnis W."/>
            <person name="Shapiro H."/>
            <person name="Tjian R."/>
            <person name="Grigoriev I.V."/>
            <person name="Rokhsar D."/>
        </authorList>
    </citation>
    <scope>NUCLEOTIDE SEQUENCE [LARGE SCALE GENOMIC DNA]</scope>
    <source>
        <strain evidence="2">MX1 / ATCC 50154</strain>
    </source>
</reference>
<dbReference type="RefSeq" id="XP_001742823.1">
    <property type="nucleotide sequence ID" value="XM_001742771.1"/>
</dbReference>
<dbReference type="InParanoid" id="A9UQK4"/>